<proteinExistence type="predicted"/>
<feature type="signal peptide" evidence="3">
    <location>
        <begin position="1"/>
        <end position="20"/>
    </location>
</feature>
<dbReference type="PROSITE" id="PS50297">
    <property type="entry name" value="ANK_REP_REGION"/>
    <property type="match status" value="5"/>
</dbReference>
<dbReference type="InterPro" id="IPR054471">
    <property type="entry name" value="GPIID_WHD"/>
</dbReference>
<dbReference type="SMART" id="SM00248">
    <property type="entry name" value="ANK"/>
    <property type="match status" value="7"/>
</dbReference>
<accession>A0A8H3FF39</accession>
<protein>
    <recommendedName>
        <fullName evidence="9">NACHT domain-containing protein</fullName>
    </recommendedName>
</protein>
<dbReference type="SUPFAM" id="SSF52540">
    <property type="entry name" value="P-loop containing nucleoside triphosphate hydrolases"/>
    <property type="match status" value="1"/>
</dbReference>
<evidence type="ECO:0000313" key="8">
    <source>
        <dbReference type="Proteomes" id="UP000664521"/>
    </source>
</evidence>
<keyword evidence="3" id="KW-0732">Signal</keyword>
<dbReference type="Pfam" id="PF17107">
    <property type="entry name" value="SesA"/>
    <property type="match status" value="1"/>
</dbReference>
<feature type="repeat" description="ANK" evidence="2">
    <location>
        <begin position="836"/>
        <end position="868"/>
    </location>
</feature>
<dbReference type="InterPro" id="IPR036770">
    <property type="entry name" value="Ankyrin_rpt-contain_sf"/>
</dbReference>
<feature type="repeat" description="ANK" evidence="2">
    <location>
        <begin position="770"/>
        <end position="802"/>
    </location>
</feature>
<evidence type="ECO:0000259" key="4">
    <source>
        <dbReference type="Pfam" id="PF17107"/>
    </source>
</evidence>
<feature type="chain" id="PRO_5034303955" description="NACHT domain-containing protein" evidence="3">
    <location>
        <begin position="21"/>
        <end position="1005"/>
    </location>
</feature>
<evidence type="ECO:0000256" key="2">
    <source>
        <dbReference type="PROSITE-ProRule" id="PRU00023"/>
    </source>
</evidence>
<dbReference type="Gene3D" id="3.40.50.300">
    <property type="entry name" value="P-loop containing nucleotide triphosphate hydrolases"/>
    <property type="match status" value="1"/>
</dbReference>
<dbReference type="AlphaFoldDB" id="A0A8H3FF39"/>
<organism evidence="7 8">
    <name type="scientific">Heterodermia speciosa</name>
    <dbReference type="NCBI Taxonomy" id="116794"/>
    <lineage>
        <taxon>Eukaryota</taxon>
        <taxon>Fungi</taxon>
        <taxon>Dikarya</taxon>
        <taxon>Ascomycota</taxon>
        <taxon>Pezizomycotina</taxon>
        <taxon>Lecanoromycetes</taxon>
        <taxon>OSLEUM clade</taxon>
        <taxon>Lecanoromycetidae</taxon>
        <taxon>Caliciales</taxon>
        <taxon>Physciaceae</taxon>
        <taxon>Heterodermia</taxon>
    </lineage>
</organism>
<dbReference type="InterPro" id="IPR002110">
    <property type="entry name" value="Ankyrin_rpt"/>
</dbReference>
<dbReference type="Pfam" id="PF12796">
    <property type="entry name" value="Ank_2"/>
    <property type="match status" value="2"/>
</dbReference>
<comment type="caution">
    <text evidence="7">The sequence shown here is derived from an EMBL/GenBank/DDBJ whole genome shotgun (WGS) entry which is preliminary data.</text>
</comment>
<dbReference type="Pfam" id="PF22939">
    <property type="entry name" value="WHD_GPIID"/>
    <property type="match status" value="1"/>
</dbReference>
<dbReference type="Gene3D" id="1.25.40.20">
    <property type="entry name" value="Ankyrin repeat-containing domain"/>
    <property type="match status" value="1"/>
</dbReference>
<reference evidence="7" key="1">
    <citation type="submission" date="2021-03" db="EMBL/GenBank/DDBJ databases">
        <authorList>
            <person name="Tagirdzhanova G."/>
        </authorList>
    </citation>
    <scope>NUCLEOTIDE SEQUENCE</scope>
</reference>
<evidence type="ECO:0000256" key="3">
    <source>
        <dbReference type="SAM" id="SignalP"/>
    </source>
</evidence>
<feature type="domain" description="NACHT-NTPase and P-loop NTPases N-terminal" evidence="4">
    <location>
        <begin position="11"/>
        <end position="133"/>
    </location>
</feature>
<evidence type="ECO:0000259" key="5">
    <source>
        <dbReference type="Pfam" id="PF22939"/>
    </source>
</evidence>
<dbReference type="PROSITE" id="PS50088">
    <property type="entry name" value="ANK_REPEAT"/>
    <property type="match status" value="5"/>
</dbReference>
<dbReference type="Pfam" id="PF24883">
    <property type="entry name" value="NPHP3_N"/>
    <property type="match status" value="1"/>
</dbReference>
<dbReference type="InterPro" id="IPR056884">
    <property type="entry name" value="NPHP3-like_N"/>
</dbReference>
<evidence type="ECO:0000313" key="7">
    <source>
        <dbReference type="EMBL" id="CAF9922470.1"/>
    </source>
</evidence>
<keyword evidence="2" id="KW-0040">ANK repeat</keyword>
<gene>
    <name evidence="7" type="ORF">HETSPECPRED_005082</name>
</gene>
<evidence type="ECO:0000256" key="1">
    <source>
        <dbReference type="ARBA" id="ARBA00022737"/>
    </source>
</evidence>
<dbReference type="PANTHER" id="PTHR10039">
    <property type="entry name" value="AMELOGENIN"/>
    <property type="match status" value="1"/>
</dbReference>
<dbReference type="InterPro" id="IPR031352">
    <property type="entry name" value="SesA"/>
</dbReference>
<keyword evidence="8" id="KW-1185">Reference proteome</keyword>
<keyword evidence="1" id="KW-0677">Repeat</keyword>
<dbReference type="SUPFAM" id="SSF48403">
    <property type="entry name" value="Ankyrin repeat"/>
    <property type="match status" value="1"/>
</dbReference>
<name>A0A8H3FF39_9LECA</name>
<dbReference type="Proteomes" id="UP000664521">
    <property type="component" value="Unassembled WGS sequence"/>
</dbReference>
<feature type="domain" description="GPI inositol-deacylase winged helix" evidence="5">
    <location>
        <begin position="455"/>
        <end position="559"/>
    </location>
</feature>
<dbReference type="InterPro" id="IPR027417">
    <property type="entry name" value="P-loop_NTPase"/>
</dbReference>
<sequence length="1005" mass="111317">MAEALAVVGLVAAIVQFVDASTKVIGRIDDFVTKSNEVPAAFKDISSQLPLLLGDLERTKNQAEQHELALDTQTAVLAVVRGCQKHITALDDILCKVLPGDKDSSWRLAKKALLSVQQESKVRLIAQELQTNVIYLTHHSITSMAQKDSGDKIEFVQADERLKMLQWLSIIDPSIYHNRAYKLREPGTGQWFLRSEEYNRWKSQCKGLAWFHGIRPAGCGKTVLCASIIEDLKEYCRLQKSSVIAYYYIDFSDTGNVNVGGILRSLMKQICITIDRLPRVVESLCSQHRASGQQPSIPSLISIIHALVEELAIQAFIIIDALDEYLEHERGELLHAILSLLGGRCTTIRILVTSRAEHDIKFILTPATTEVVAIENEQVDADIKIYVRQRLSDDARMCRLPSHVKEEVELKLGKGAQGMFRWAVCQIDALRSCNKAAAVKKALENLPKSLYETYERILCGISATDLADARAIMKWVAFAKRPLTLSEIAEAATLQPGLDEIDPDDKLYDPYDVLRICRSLITLSEDKVFICGKREVHLTVRFAHASVREYLLSNHIIEGPASSFSMPSKLCHQQISQCCLSILLRNNTKHQEMSDLEAMPLLKYAAEFWFQHVNEPSEFVQGALDTSQDSVTEDYICRLFNTSVTIYRNWLTVYDPNIRRGSNRLRGSGPSPLYYVALLGLLGPTRTLLDLGYDVNVPGGIYGTTLVAAARNGDEEMVRLLVGRGADINCFGGLADANPLQAACSSGSEPLVRFLIAKGAKVNPNLDGKSHDTPLQAACDIGNQTLVRLLIEAGADINVCQGGYGYALQAAATRGHHQIVTMLLEEGANVNAKGGHFGTALEAAAARGSESITKLLLRSGADPNIQAGGFRDALRAAAWREHQSVFDLLLEHGADVDLVVRLLRDGDILGRADHELLAETIHVARAQNSPDLMGLVKMAAKAIARIELVRYYAKREAKREAYRPNNARARKLTQYILRQDRNWYQEDSIPLKWLADSGKGGQSYA</sequence>
<evidence type="ECO:0008006" key="9">
    <source>
        <dbReference type="Google" id="ProtNLM"/>
    </source>
</evidence>
<feature type="repeat" description="ANK" evidence="2">
    <location>
        <begin position="704"/>
        <end position="729"/>
    </location>
</feature>
<dbReference type="EMBL" id="CAJPDS010000030">
    <property type="protein sequence ID" value="CAF9922470.1"/>
    <property type="molecule type" value="Genomic_DNA"/>
</dbReference>
<feature type="repeat" description="ANK" evidence="2">
    <location>
        <begin position="735"/>
        <end position="767"/>
    </location>
</feature>
<feature type="repeat" description="ANK" evidence="2">
    <location>
        <begin position="807"/>
        <end position="835"/>
    </location>
</feature>
<dbReference type="PANTHER" id="PTHR10039:SF16">
    <property type="entry name" value="GPI INOSITOL-DEACYLASE"/>
    <property type="match status" value="1"/>
</dbReference>
<evidence type="ECO:0000259" key="6">
    <source>
        <dbReference type="Pfam" id="PF24883"/>
    </source>
</evidence>
<feature type="domain" description="Nephrocystin 3-like N-terminal" evidence="6">
    <location>
        <begin position="187"/>
        <end position="355"/>
    </location>
</feature>
<dbReference type="OrthoDB" id="1577640at2759"/>